<accession>A0AAW8RC04</accession>
<dbReference type="InterPro" id="IPR010572">
    <property type="entry name" value="Tail_dom"/>
</dbReference>
<organism evidence="2 3">
    <name type="scientific">Carnobacterium divergens</name>
    <name type="common">Lactobacillus divergens</name>
    <dbReference type="NCBI Taxonomy" id="2748"/>
    <lineage>
        <taxon>Bacteria</taxon>
        <taxon>Bacillati</taxon>
        <taxon>Bacillota</taxon>
        <taxon>Bacilli</taxon>
        <taxon>Lactobacillales</taxon>
        <taxon>Carnobacteriaceae</taxon>
        <taxon>Carnobacterium</taxon>
    </lineage>
</organism>
<dbReference type="Proteomes" id="UP001249945">
    <property type="component" value="Unassembled WGS sequence"/>
</dbReference>
<dbReference type="RefSeq" id="WP_311780207.1">
    <property type="nucleotide sequence ID" value="NZ_JALRMR010000004.1"/>
</dbReference>
<dbReference type="AlphaFoldDB" id="A0AAW8RC04"/>
<evidence type="ECO:0000313" key="2">
    <source>
        <dbReference type="EMBL" id="MDT1973773.1"/>
    </source>
</evidence>
<gene>
    <name evidence="2" type="ORF">MX635_05105</name>
</gene>
<evidence type="ECO:0000313" key="3">
    <source>
        <dbReference type="Proteomes" id="UP001249945"/>
    </source>
</evidence>
<comment type="caution">
    <text evidence="2">The sequence shown here is derived from an EMBL/GenBank/DDBJ whole genome shotgun (WGS) entry which is preliminary data.</text>
</comment>
<reference evidence="2" key="1">
    <citation type="submission" date="2022-04" db="EMBL/GenBank/DDBJ databases">
        <title>Draft genome sequences of lactic acid bacteria (LAB) strains involved in meat spoilage.</title>
        <authorList>
            <person name="Palevich N."/>
        </authorList>
    </citation>
    <scope>NUCLEOTIDE SEQUENCE</scope>
    <source>
        <strain evidence="2">9-14</strain>
    </source>
</reference>
<proteinExistence type="predicted"/>
<dbReference type="Pfam" id="PF06605">
    <property type="entry name" value="Prophage_tail"/>
    <property type="match status" value="1"/>
</dbReference>
<evidence type="ECO:0000259" key="1">
    <source>
        <dbReference type="Pfam" id="PF06605"/>
    </source>
</evidence>
<dbReference type="NCBIfam" id="TIGR01665">
    <property type="entry name" value="put_anti_recept"/>
    <property type="match status" value="1"/>
</dbReference>
<protein>
    <submittedName>
        <fullName evidence="2">Phage tail protein</fullName>
    </submittedName>
</protein>
<name>A0AAW8RC04_CARDV</name>
<dbReference type="EMBL" id="JALRMR010000004">
    <property type="protein sequence ID" value="MDT1973773.1"/>
    <property type="molecule type" value="Genomic_DNA"/>
</dbReference>
<dbReference type="InterPro" id="IPR007119">
    <property type="entry name" value="Phage_tail_spike_N"/>
</dbReference>
<feature type="domain" description="Tail spike" evidence="1">
    <location>
        <begin position="157"/>
        <end position="364"/>
    </location>
</feature>
<sequence length="707" mass="79293">MITLYKKDEKDFFNNGLGDISSSIQDAVISWTDNDQYMLTFKYSTISPLAAFIDGPMIIKAKTPSDGYQLFRINKIKKNMGLLEISAFHIFYDLIDNIIEDTFVQGQTGAGAIDQIGKKTQYAHPFNFYSDIDKVANSRIVRMNPVTALIDSGKDNSFISRWGGHLVRDNFKVSMLKKIGHDRGVTIQNKKNLLGYNADVDWMSPVTRIMPKGFDGLLLPEKYIDSPLINTDAYPHPKILEIEFPDIKAIKEGEYAQEGAVPLNEAYKLLREAAKKKYEIEKIDYPIVNYKVDFVELSKTEEYKDFEILETIDPGDTVTVIHDEDGINIKAEMIQYTYDPVREMYLSIELGNYKESFTDIKNQINNVINDMNNMEAGFLDTAKGVASTLIKNGFGGHVRVYPDRILIMDTPDEKTARRVWQWNINGFGYSRTGVNGEYGLAITMDGSIVADFINVGKLRAGMIQVGFNGINSFVSIDGAGFNVRDATGGLTQLNQTGINFYNRSGQLAGSVSRGQSSSDGDALGIVHDGSEGGNQFRGNLFQVLNAGNIFFTAPGDRVALYSINGDTVITNLNVTGKKNAVHPTRDGIRATPAYETAESYLGDIGESKTNENKEMKIFIETLFSDTVNTIEYSYQVFLQSYGEGHIWVSERNSDHFIVKSNIPSVPFAWEIKAKRRGYETDRLTLVDMTNEIIENVWREEVNKDDDL</sequence>